<evidence type="ECO:0000256" key="5">
    <source>
        <dbReference type="SAM" id="Phobius"/>
    </source>
</evidence>
<dbReference type="InterPro" id="IPR050638">
    <property type="entry name" value="AA-Vitamin_Transporters"/>
</dbReference>
<dbReference type="InterPro" id="IPR037185">
    <property type="entry name" value="EmrE-like"/>
</dbReference>
<feature type="transmembrane region" description="Helical" evidence="5">
    <location>
        <begin position="225"/>
        <end position="244"/>
    </location>
</feature>
<dbReference type="AlphaFoldDB" id="A0A3B0YF02"/>
<evidence type="ECO:0000256" key="4">
    <source>
        <dbReference type="ARBA" id="ARBA00023136"/>
    </source>
</evidence>
<gene>
    <name evidence="7" type="ORF">MNBD_GAMMA15-1120</name>
</gene>
<feature type="transmembrane region" description="Helical" evidence="5">
    <location>
        <begin position="105"/>
        <end position="126"/>
    </location>
</feature>
<feature type="transmembrane region" description="Helical" evidence="5">
    <location>
        <begin position="160"/>
        <end position="182"/>
    </location>
</feature>
<feature type="transmembrane region" description="Helical" evidence="5">
    <location>
        <begin position="194"/>
        <end position="213"/>
    </location>
</feature>
<evidence type="ECO:0000256" key="2">
    <source>
        <dbReference type="ARBA" id="ARBA00022692"/>
    </source>
</evidence>
<dbReference type="PANTHER" id="PTHR32322">
    <property type="entry name" value="INNER MEMBRANE TRANSPORTER"/>
    <property type="match status" value="1"/>
</dbReference>
<protein>
    <submittedName>
        <fullName evidence="7">Permease of the drug/metabolite transporter (DMT) superfamily</fullName>
    </submittedName>
</protein>
<evidence type="ECO:0000259" key="6">
    <source>
        <dbReference type="Pfam" id="PF00892"/>
    </source>
</evidence>
<dbReference type="InterPro" id="IPR000620">
    <property type="entry name" value="EamA_dom"/>
</dbReference>
<dbReference type="Pfam" id="PF00892">
    <property type="entry name" value="EamA"/>
    <property type="match status" value="2"/>
</dbReference>
<evidence type="ECO:0000256" key="3">
    <source>
        <dbReference type="ARBA" id="ARBA00022989"/>
    </source>
</evidence>
<keyword evidence="4 5" id="KW-0472">Membrane</keyword>
<keyword evidence="2 5" id="KW-0812">Transmembrane</keyword>
<accession>A0A3B0YF02</accession>
<feature type="domain" description="EamA" evidence="6">
    <location>
        <begin position="164"/>
        <end position="299"/>
    </location>
</feature>
<proteinExistence type="predicted"/>
<feature type="domain" description="EamA" evidence="6">
    <location>
        <begin position="19"/>
        <end position="149"/>
    </location>
</feature>
<name>A0A3B0YF02_9ZZZZ</name>
<feature type="transmembrane region" description="Helical" evidence="5">
    <location>
        <begin position="78"/>
        <end position="99"/>
    </location>
</feature>
<dbReference type="PANTHER" id="PTHR32322:SF2">
    <property type="entry name" value="EAMA DOMAIN-CONTAINING PROTEIN"/>
    <property type="match status" value="1"/>
</dbReference>
<dbReference type="Gene3D" id="1.10.3730.20">
    <property type="match status" value="1"/>
</dbReference>
<feature type="transmembrane region" description="Helical" evidence="5">
    <location>
        <begin position="135"/>
        <end position="154"/>
    </location>
</feature>
<feature type="transmembrane region" description="Helical" evidence="5">
    <location>
        <begin position="45"/>
        <end position="66"/>
    </location>
</feature>
<keyword evidence="3 5" id="KW-1133">Transmembrane helix</keyword>
<reference evidence="7" key="1">
    <citation type="submission" date="2018-06" db="EMBL/GenBank/DDBJ databases">
        <authorList>
            <person name="Zhirakovskaya E."/>
        </authorList>
    </citation>
    <scope>NUCLEOTIDE SEQUENCE</scope>
</reference>
<dbReference type="GO" id="GO:0016020">
    <property type="term" value="C:membrane"/>
    <property type="evidence" value="ECO:0007669"/>
    <property type="project" value="UniProtKB-SubCell"/>
</dbReference>
<feature type="transmembrane region" description="Helical" evidence="5">
    <location>
        <begin position="21"/>
        <end position="39"/>
    </location>
</feature>
<feature type="transmembrane region" description="Helical" evidence="5">
    <location>
        <begin position="256"/>
        <end position="275"/>
    </location>
</feature>
<dbReference type="EMBL" id="UOFN01000029">
    <property type="protein sequence ID" value="VAW74227.1"/>
    <property type="molecule type" value="Genomic_DNA"/>
</dbReference>
<feature type="transmembrane region" description="Helical" evidence="5">
    <location>
        <begin position="287"/>
        <end position="305"/>
    </location>
</feature>
<sequence length="310" mass="32511">MSVSVEAQAGPLVSSRDLIQVLLVIVLWAICYPLITTGLEAFPPFHFAALRSLLAGASLLAAGIVLKRPLLPDRSTWPGLVLASLTFTALGFTGMFLAGGLVTPGLATVIANAQPLLAALIGYFVLTERLTGARGLALLVGFAGIVVIAAPGLFEQSSNSTPVGVGLVLVGATGVAIGNVILKKIASQVDPVMAMAWILLLGAVPLAVAAGIFEQDDVLHWSSASIVNLLILSVFGTALAFLGWLDLLRRTDLNMLNTYTFLTPVIALLIGMLFYNERLLTGEWFGVVVVVFSIFLVSTGFSPLIKKGKA</sequence>
<evidence type="ECO:0000256" key="1">
    <source>
        <dbReference type="ARBA" id="ARBA00004141"/>
    </source>
</evidence>
<comment type="subcellular location">
    <subcellularLocation>
        <location evidence="1">Membrane</location>
        <topology evidence="1">Multi-pass membrane protein</topology>
    </subcellularLocation>
</comment>
<dbReference type="SUPFAM" id="SSF103481">
    <property type="entry name" value="Multidrug resistance efflux transporter EmrE"/>
    <property type="match status" value="2"/>
</dbReference>
<evidence type="ECO:0000313" key="7">
    <source>
        <dbReference type="EMBL" id="VAW74227.1"/>
    </source>
</evidence>
<organism evidence="7">
    <name type="scientific">hydrothermal vent metagenome</name>
    <dbReference type="NCBI Taxonomy" id="652676"/>
    <lineage>
        <taxon>unclassified sequences</taxon>
        <taxon>metagenomes</taxon>
        <taxon>ecological metagenomes</taxon>
    </lineage>
</organism>